<dbReference type="PROSITE" id="PS50003">
    <property type="entry name" value="PH_DOMAIN"/>
    <property type="match status" value="2"/>
</dbReference>
<dbReference type="Gene3D" id="2.30.29.30">
    <property type="entry name" value="Pleckstrin-homology domain (PH domain)/Phosphotyrosine-binding domain (PTB)"/>
    <property type="match status" value="2"/>
</dbReference>
<evidence type="ECO:0000256" key="3">
    <source>
        <dbReference type="ARBA" id="ARBA00012513"/>
    </source>
</evidence>
<dbReference type="InterPro" id="IPR036179">
    <property type="entry name" value="Ig-like_dom_sf"/>
</dbReference>
<dbReference type="Pfam" id="PF23587">
    <property type="entry name" value="SH3_KALRN"/>
    <property type="match status" value="1"/>
</dbReference>
<dbReference type="InterPro" id="IPR036865">
    <property type="entry name" value="CRAL-TRIO_dom_sf"/>
</dbReference>
<dbReference type="InterPro" id="IPR036028">
    <property type="entry name" value="SH3-like_dom_sf"/>
</dbReference>
<feature type="region of interest" description="Disordered" evidence="20">
    <location>
        <begin position="2398"/>
        <end position="2553"/>
    </location>
</feature>
<dbReference type="Proteomes" id="UP000515208">
    <property type="component" value="Unplaced"/>
</dbReference>
<dbReference type="InterPro" id="IPR047053">
    <property type="entry name" value="Kalirin_TRIO_SH3_2"/>
</dbReference>
<dbReference type="Gene3D" id="1.10.510.10">
    <property type="entry name" value="Transferase(Phosphotransferase) domain 1"/>
    <property type="match status" value="1"/>
</dbReference>
<name>A0A6P3IXU0_BISBB</name>
<comment type="catalytic activity">
    <reaction evidence="16">
        <text>L-threonyl-[protein] + ATP = O-phospho-L-threonyl-[protein] + ADP + H(+)</text>
        <dbReference type="Rhea" id="RHEA:46608"/>
        <dbReference type="Rhea" id="RHEA-COMP:11060"/>
        <dbReference type="Rhea" id="RHEA-COMP:11605"/>
        <dbReference type="ChEBI" id="CHEBI:15378"/>
        <dbReference type="ChEBI" id="CHEBI:30013"/>
        <dbReference type="ChEBI" id="CHEBI:30616"/>
        <dbReference type="ChEBI" id="CHEBI:61977"/>
        <dbReference type="ChEBI" id="CHEBI:456216"/>
        <dbReference type="EC" id="2.7.11.1"/>
    </reaction>
</comment>
<dbReference type="InterPro" id="IPR002017">
    <property type="entry name" value="Spectrin_repeat"/>
</dbReference>
<dbReference type="CDD" id="cd13241">
    <property type="entry name" value="PH2_Kalirin_Trio_p63RhoGEF"/>
    <property type="match status" value="1"/>
</dbReference>
<dbReference type="SMART" id="SM00150">
    <property type="entry name" value="SPEC"/>
    <property type="match status" value="5"/>
</dbReference>
<dbReference type="FunFam" id="1.10.510.10:FF:000152">
    <property type="entry name" value="kalirin isoform X1"/>
    <property type="match status" value="1"/>
</dbReference>
<evidence type="ECO:0000256" key="8">
    <source>
        <dbReference type="ARBA" id="ARBA00022658"/>
    </source>
</evidence>
<evidence type="ECO:0000256" key="5">
    <source>
        <dbReference type="ARBA" id="ARBA00022490"/>
    </source>
</evidence>
<evidence type="ECO:0000256" key="9">
    <source>
        <dbReference type="ARBA" id="ARBA00022679"/>
    </source>
</evidence>
<evidence type="ECO:0000256" key="7">
    <source>
        <dbReference type="ARBA" id="ARBA00022553"/>
    </source>
</evidence>
<dbReference type="FunFam" id="2.30.30.40:FF:000038">
    <property type="entry name" value="kalirin isoform X1"/>
    <property type="match status" value="1"/>
</dbReference>
<dbReference type="SMART" id="SM00408">
    <property type="entry name" value="IGc2"/>
    <property type="match status" value="1"/>
</dbReference>
<dbReference type="SMART" id="SM00516">
    <property type="entry name" value="SEC14"/>
    <property type="match status" value="1"/>
</dbReference>
<dbReference type="CDD" id="cd11852">
    <property type="entry name" value="SH3_Kalirin_1"/>
    <property type="match status" value="1"/>
</dbReference>
<comment type="catalytic activity">
    <reaction evidence="17">
        <text>L-seryl-[protein] + ATP = O-phospho-L-seryl-[protein] + ADP + H(+)</text>
        <dbReference type="Rhea" id="RHEA:17989"/>
        <dbReference type="Rhea" id="RHEA-COMP:9863"/>
        <dbReference type="Rhea" id="RHEA-COMP:11604"/>
        <dbReference type="ChEBI" id="CHEBI:15378"/>
        <dbReference type="ChEBI" id="CHEBI:29999"/>
        <dbReference type="ChEBI" id="CHEBI:30616"/>
        <dbReference type="ChEBI" id="CHEBI:83421"/>
        <dbReference type="ChEBI" id="CHEBI:456216"/>
        <dbReference type="EC" id="2.7.11.1"/>
    </reaction>
</comment>
<evidence type="ECO:0000256" key="13">
    <source>
        <dbReference type="ARBA" id="ARBA00022840"/>
    </source>
</evidence>
<feature type="compositionally biased region" description="Basic and acidic residues" evidence="20">
    <location>
        <begin position="2682"/>
        <end position="2699"/>
    </location>
</feature>
<gene>
    <name evidence="28" type="primary">TRIO</name>
</gene>
<feature type="domain" description="SH3" evidence="21">
    <location>
        <begin position="1767"/>
        <end position="1832"/>
    </location>
</feature>
<keyword evidence="6" id="KW-0723">Serine/threonine-protein kinase</keyword>
<dbReference type="OrthoDB" id="10256089at2759"/>
<evidence type="ECO:0000256" key="10">
    <source>
        <dbReference type="ARBA" id="ARBA00022737"/>
    </source>
</evidence>
<feature type="coiled-coil region" evidence="19">
    <location>
        <begin position="962"/>
        <end position="989"/>
    </location>
</feature>
<evidence type="ECO:0000256" key="18">
    <source>
        <dbReference type="PROSITE-ProRule" id="PRU00192"/>
    </source>
</evidence>
<dbReference type="SUPFAM" id="SSF52087">
    <property type="entry name" value="CRAL/TRIO domain"/>
    <property type="match status" value="1"/>
</dbReference>
<dbReference type="FunFam" id="3.40.525.10:FF:000003">
    <property type="entry name" value="kalirin isoform X2"/>
    <property type="match status" value="1"/>
</dbReference>
<dbReference type="Pfam" id="PF00621">
    <property type="entry name" value="RhoGEF"/>
    <property type="match status" value="2"/>
</dbReference>
<evidence type="ECO:0000259" key="26">
    <source>
        <dbReference type="PROSITE" id="PS50835"/>
    </source>
</evidence>
<dbReference type="CDD" id="cd00160">
    <property type="entry name" value="RhoGEF"/>
    <property type="match status" value="2"/>
</dbReference>
<dbReference type="FunFam" id="1.20.58.60:FF:000015">
    <property type="entry name" value="triple functional domain protein-like"/>
    <property type="match status" value="1"/>
</dbReference>
<dbReference type="SUPFAM" id="SSF56112">
    <property type="entry name" value="Protein kinase-like (PK-like)"/>
    <property type="match status" value="1"/>
</dbReference>
<dbReference type="InterPro" id="IPR001251">
    <property type="entry name" value="CRAL-TRIO_dom"/>
</dbReference>
<dbReference type="PANTHER" id="PTHR22826">
    <property type="entry name" value="RHO GUANINE EXCHANGE FACTOR-RELATED"/>
    <property type="match status" value="1"/>
</dbReference>
<dbReference type="InterPro" id="IPR035899">
    <property type="entry name" value="DBL_dom_sf"/>
</dbReference>
<feature type="region of interest" description="Disordered" evidence="20">
    <location>
        <begin position="2678"/>
        <end position="2699"/>
    </location>
</feature>
<comment type="similarity">
    <text evidence="2">Belongs to the protein kinase superfamily. CAMK Ser/Thr protein kinase family.</text>
</comment>
<dbReference type="GO" id="GO:0005524">
    <property type="term" value="F:ATP binding"/>
    <property type="evidence" value="ECO:0007669"/>
    <property type="project" value="UniProtKB-KW"/>
</dbReference>
<feature type="region of interest" description="Disordered" evidence="20">
    <location>
        <begin position="1712"/>
        <end position="1761"/>
    </location>
</feature>
<dbReference type="GeneID" id="105002271"/>
<dbReference type="Pfam" id="PF00018">
    <property type="entry name" value="SH3_1"/>
    <property type="match status" value="1"/>
</dbReference>
<evidence type="ECO:0000256" key="6">
    <source>
        <dbReference type="ARBA" id="ARBA00022527"/>
    </source>
</evidence>
<keyword evidence="15" id="KW-0393">Immunoglobulin domain</keyword>
<dbReference type="FunFam" id="2.30.29.30:FF:000091">
    <property type="entry name" value="kalirin isoform X1"/>
    <property type="match status" value="1"/>
</dbReference>
<dbReference type="InterPro" id="IPR051336">
    <property type="entry name" value="RhoGEF_Guanine_NuclExch_SF"/>
</dbReference>
<dbReference type="InterPro" id="IPR058918">
    <property type="entry name" value="KALRN/TRIO-like_spectrin"/>
</dbReference>
<dbReference type="SUPFAM" id="SSF50729">
    <property type="entry name" value="PH domain-like"/>
    <property type="match status" value="2"/>
</dbReference>
<dbReference type="CDD" id="cd11853">
    <property type="entry name" value="SH3_Kalirin_2"/>
    <property type="match status" value="1"/>
</dbReference>
<evidence type="ECO:0000256" key="17">
    <source>
        <dbReference type="ARBA" id="ARBA00048679"/>
    </source>
</evidence>
<keyword evidence="10" id="KW-0677">Repeat</keyword>
<dbReference type="InterPro" id="IPR007110">
    <property type="entry name" value="Ig-like_dom"/>
</dbReference>
<dbReference type="CDD" id="cd00170">
    <property type="entry name" value="SEC14"/>
    <property type="match status" value="1"/>
</dbReference>
<dbReference type="PROSITE" id="PS00108">
    <property type="entry name" value="PROTEIN_KINASE_ST"/>
    <property type="match status" value="1"/>
</dbReference>
<dbReference type="FunFam" id="2.30.30.40:FF:000040">
    <property type="entry name" value="kalirin isoform X1"/>
    <property type="match status" value="1"/>
</dbReference>
<dbReference type="Pfam" id="PF00435">
    <property type="entry name" value="Spectrin"/>
    <property type="match status" value="4"/>
</dbReference>
<accession>A0A6P3IXU0</accession>
<evidence type="ECO:0000256" key="19">
    <source>
        <dbReference type="SAM" id="Coils"/>
    </source>
</evidence>
<dbReference type="FunFam" id="1.20.900.10:FF:000001">
    <property type="entry name" value="Guanine nucleotide exchange factor DBS"/>
    <property type="match status" value="1"/>
</dbReference>
<dbReference type="Gene3D" id="3.40.525.10">
    <property type="entry name" value="CRAL-TRIO lipid binding domain"/>
    <property type="match status" value="1"/>
</dbReference>
<dbReference type="PROSITE" id="PS50002">
    <property type="entry name" value="SH3"/>
    <property type="match status" value="2"/>
</dbReference>
<dbReference type="GO" id="GO:0005085">
    <property type="term" value="F:guanyl-nucleotide exchange factor activity"/>
    <property type="evidence" value="ECO:0007669"/>
    <property type="project" value="UniProtKB-KW"/>
</dbReference>
<dbReference type="SMART" id="SM00233">
    <property type="entry name" value="PH"/>
    <property type="match status" value="2"/>
</dbReference>
<feature type="region of interest" description="Disordered" evidence="20">
    <location>
        <begin position="1890"/>
        <end position="2017"/>
    </location>
</feature>
<dbReference type="CDD" id="cd13240">
    <property type="entry name" value="PH1_Kalirin_Trio_like"/>
    <property type="match status" value="1"/>
</dbReference>
<dbReference type="InterPro" id="IPR000219">
    <property type="entry name" value="DH_dom"/>
</dbReference>
<dbReference type="Gene3D" id="2.30.30.40">
    <property type="entry name" value="SH3 Domains"/>
    <property type="match status" value="2"/>
</dbReference>
<protein>
    <recommendedName>
        <fullName evidence="3">non-specific serine/threonine protein kinase</fullName>
        <ecNumber evidence="3">2.7.11.1</ecNumber>
    </recommendedName>
</protein>
<dbReference type="SUPFAM" id="SSF48065">
    <property type="entry name" value="DBL homology domain (DH-domain)"/>
    <property type="match status" value="2"/>
</dbReference>
<dbReference type="KEGG" id="bbis:105002271"/>
<dbReference type="RefSeq" id="XP_010857109.1">
    <property type="nucleotide sequence ID" value="XM_010858807.1"/>
</dbReference>
<dbReference type="PROSITE" id="PS50191">
    <property type="entry name" value="CRAL_TRIO"/>
    <property type="match status" value="1"/>
</dbReference>
<evidence type="ECO:0000256" key="15">
    <source>
        <dbReference type="ARBA" id="ARBA00023319"/>
    </source>
</evidence>
<dbReference type="InterPro" id="IPR018159">
    <property type="entry name" value="Spectrin/alpha-actinin"/>
</dbReference>
<feature type="domain" description="Ig-like" evidence="26">
    <location>
        <begin position="2724"/>
        <end position="2814"/>
    </location>
</feature>
<dbReference type="GO" id="GO:0007411">
    <property type="term" value="P:axon guidance"/>
    <property type="evidence" value="ECO:0007669"/>
    <property type="project" value="TreeGrafter"/>
</dbReference>
<feature type="compositionally biased region" description="Low complexity" evidence="20">
    <location>
        <begin position="2047"/>
        <end position="2065"/>
    </location>
</feature>
<dbReference type="CTD" id="7204"/>
<evidence type="ECO:0000256" key="16">
    <source>
        <dbReference type="ARBA" id="ARBA00047899"/>
    </source>
</evidence>
<evidence type="ECO:0000256" key="2">
    <source>
        <dbReference type="ARBA" id="ARBA00006692"/>
    </source>
</evidence>
<keyword evidence="11" id="KW-0547">Nucleotide-binding</keyword>
<dbReference type="InterPro" id="IPR028570">
    <property type="entry name" value="Kalirin_TRIO_SH3_1"/>
</dbReference>
<dbReference type="FunFam" id="2.30.29.30:FF:000040">
    <property type="entry name" value="Kalirin RhoGEF kinase b"/>
    <property type="match status" value="1"/>
</dbReference>
<keyword evidence="13" id="KW-0067">ATP-binding</keyword>
<keyword evidence="7" id="KW-0597">Phosphoprotein</keyword>
<dbReference type="Pfam" id="PF23323">
    <property type="entry name" value="Spectrin_6"/>
    <property type="match status" value="1"/>
</dbReference>
<dbReference type="InterPro" id="IPR003599">
    <property type="entry name" value="Ig_sub"/>
</dbReference>
<feature type="domain" description="PH" evidence="22">
    <location>
        <begin position="2268"/>
        <end position="2382"/>
    </location>
</feature>
<evidence type="ECO:0000259" key="24">
    <source>
        <dbReference type="PROSITE" id="PS50011"/>
    </source>
</evidence>
<dbReference type="InterPro" id="IPR011009">
    <property type="entry name" value="Kinase-like_dom_sf"/>
</dbReference>
<dbReference type="CDD" id="cd00176">
    <property type="entry name" value="SPEC"/>
    <property type="match status" value="5"/>
</dbReference>
<feature type="domain" description="CRAL-TRIO" evidence="25">
    <location>
        <begin position="6"/>
        <end position="151"/>
    </location>
</feature>
<keyword evidence="12" id="KW-0418">Kinase</keyword>
<reference evidence="28" key="1">
    <citation type="submission" date="2025-08" db="UniProtKB">
        <authorList>
            <consortium name="RefSeq"/>
        </authorList>
    </citation>
    <scope>IDENTIFICATION</scope>
    <source>
        <tissue evidence="28">Blood</tissue>
    </source>
</reference>
<dbReference type="SMART" id="SM00326">
    <property type="entry name" value="SH3"/>
    <property type="match status" value="2"/>
</dbReference>
<feature type="domain" description="DH" evidence="23">
    <location>
        <begin position="1403"/>
        <end position="1578"/>
    </location>
</feature>
<keyword evidence="5" id="KW-0963">Cytoplasm</keyword>
<dbReference type="InterPro" id="IPR047054">
    <property type="entry name" value="Kalirin_TRIO_PH_1"/>
</dbReference>
<dbReference type="Pfam" id="PF13716">
    <property type="entry name" value="CRAL_TRIO_2"/>
    <property type="match status" value="1"/>
</dbReference>
<keyword evidence="4 18" id="KW-0728">SH3 domain</keyword>
<keyword evidence="14" id="KW-1015">Disulfide bond</keyword>
<evidence type="ECO:0000256" key="11">
    <source>
        <dbReference type="ARBA" id="ARBA00022741"/>
    </source>
</evidence>
<feature type="compositionally biased region" description="Basic residues" evidence="20">
    <location>
        <begin position="1905"/>
        <end position="1916"/>
    </location>
</feature>
<organism evidence="27 28">
    <name type="scientific">Bison bison bison</name>
    <name type="common">North American plains bison</name>
    <dbReference type="NCBI Taxonomy" id="43346"/>
    <lineage>
        <taxon>Eukaryota</taxon>
        <taxon>Metazoa</taxon>
        <taxon>Chordata</taxon>
        <taxon>Craniata</taxon>
        <taxon>Vertebrata</taxon>
        <taxon>Euteleostomi</taxon>
        <taxon>Mammalia</taxon>
        <taxon>Eutheria</taxon>
        <taxon>Laurasiatheria</taxon>
        <taxon>Artiodactyla</taxon>
        <taxon>Ruminantia</taxon>
        <taxon>Pecora</taxon>
        <taxon>Bovidae</taxon>
        <taxon>Bovinae</taxon>
        <taxon>Bison</taxon>
    </lineage>
</organism>
<evidence type="ECO:0000259" key="25">
    <source>
        <dbReference type="PROSITE" id="PS50191"/>
    </source>
</evidence>
<dbReference type="GO" id="GO:0019898">
    <property type="term" value="C:extrinsic component of membrane"/>
    <property type="evidence" value="ECO:0007669"/>
    <property type="project" value="TreeGrafter"/>
</dbReference>
<evidence type="ECO:0000256" key="1">
    <source>
        <dbReference type="ARBA" id="ARBA00004496"/>
    </source>
</evidence>
<evidence type="ECO:0000256" key="14">
    <source>
        <dbReference type="ARBA" id="ARBA00023157"/>
    </source>
</evidence>
<feature type="domain" description="DH" evidence="23">
    <location>
        <begin position="2080"/>
        <end position="2256"/>
    </location>
</feature>
<dbReference type="Pfam" id="PF07679">
    <property type="entry name" value="I-set"/>
    <property type="match status" value="1"/>
</dbReference>
<evidence type="ECO:0000259" key="23">
    <source>
        <dbReference type="PROSITE" id="PS50010"/>
    </source>
</evidence>
<dbReference type="Gene3D" id="1.20.58.60">
    <property type="match status" value="4"/>
</dbReference>
<comment type="subcellular location">
    <subcellularLocation>
        <location evidence="1">Cytoplasm</location>
    </subcellularLocation>
</comment>
<dbReference type="SUPFAM" id="SSF50044">
    <property type="entry name" value="SH3-domain"/>
    <property type="match status" value="2"/>
</dbReference>
<dbReference type="PROSITE" id="PS50010">
    <property type="entry name" value="DH_2"/>
    <property type="match status" value="2"/>
</dbReference>
<feature type="domain" description="PH" evidence="22">
    <location>
        <begin position="1590"/>
        <end position="1702"/>
    </location>
</feature>
<keyword evidence="19" id="KW-0175">Coiled coil</keyword>
<dbReference type="SMART" id="SM00325">
    <property type="entry name" value="RhoGEF"/>
    <property type="match status" value="2"/>
</dbReference>
<feature type="compositionally biased region" description="Basic and acidic residues" evidence="20">
    <location>
        <begin position="2433"/>
        <end position="2451"/>
    </location>
</feature>
<feature type="region of interest" description="Disordered" evidence="20">
    <location>
        <begin position="2038"/>
        <end position="2076"/>
    </location>
</feature>
<dbReference type="Gene3D" id="1.20.900.10">
    <property type="entry name" value="Dbl homology (DH) domain"/>
    <property type="match status" value="2"/>
</dbReference>
<dbReference type="FunFam" id="1.20.58.60:FF:000023">
    <property type="entry name" value="Kalirin RhoGEF kinase b"/>
    <property type="match status" value="1"/>
</dbReference>
<keyword evidence="8" id="KW-0344">Guanine-nucleotide releasing factor</keyword>
<dbReference type="SMART" id="SM00220">
    <property type="entry name" value="S_TKc"/>
    <property type="match status" value="1"/>
</dbReference>
<dbReference type="GO" id="GO:0005737">
    <property type="term" value="C:cytoplasm"/>
    <property type="evidence" value="ECO:0007669"/>
    <property type="project" value="UniProtKB-SubCell"/>
</dbReference>
<evidence type="ECO:0000313" key="28">
    <source>
        <dbReference type="RefSeq" id="XP_010857109.1"/>
    </source>
</evidence>
<dbReference type="SMART" id="SM00409">
    <property type="entry name" value="IG"/>
    <property type="match status" value="1"/>
</dbReference>
<dbReference type="InterPro" id="IPR001452">
    <property type="entry name" value="SH3_domain"/>
</dbReference>
<dbReference type="PROSITE" id="PS50011">
    <property type="entry name" value="PROTEIN_KINASE_DOM"/>
    <property type="match status" value="1"/>
</dbReference>
<feature type="compositionally biased region" description="Low complexity" evidence="20">
    <location>
        <begin position="1948"/>
        <end position="1966"/>
    </location>
</feature>
<dbReference type="InterPro" id="IPR013783">
    <property type="entry name" value="Ig-like_fold"/>
</dbReference>
<evidence type="ECO:0000259" key="22">
    <source>
        <dbReference type="PROSITE" id="PS50003"/>
    </source>
</evidence>
<dbReference type="Pfam" id="PF16609">
    <property type="entry name" value="SH3-RhoG_link"/>
    <property type="match status" value="1"/>
</dbReference>
<dbReference type="SUPFAM" id="SSF46966">
    <property type="entry name" value="Spectrin repeat"/>
    <property type="match status" value="5"/>
</dbReference>
<sequence length="3093" mass="347956">MKAMDVLPILKEKVAYLSGGRDKRGGPILTFPARSNHDRIRQEDLRRLISYLACIPSEEVCKRGFTVIVDMRGSKWDSIKPLLKILQESFPCCIHVALIIKPDNFWQKQRTNFGSSKFEFETNMVSLEGLTKVVDPSQLTPEFDGCLEYNHEEWIEIRLAFEDYISNATHMLSRLEELQDILAKKELPQDLEGARNMIEEHSQLKKKVIKAPIEDLDLEGQKLLQRIQSSESFPKKNSGSGNADLQSLLPKVSAMLDRLHSTRQHLHQMWHVRKLKLDQCFQLRLFEQDAEKMFDWITHNKGLFLNSYTEIGTSHPHAMELQTQHNHFAMNCMNVYVNINRIMSVANRLVESGHYASQQIKQIANQLEQEWKALAAALDERSTLLDMSSVFHQKAEKYMSNVDSWCKACGEVDLPSELQDLEDAIHHHQGVYEHVTLAYSEVSQDGKSLLDKLQRPLTPGSSDSLTASANYSKAVHHVLDVIHEVLHHQRQLENIWQHRKVRLHQRLQLCVFQQDVQQVLDWIENHGEAFLSKHTGVGKSLHRARALQKRHEDFEEVAQNTYTNADKLLEAAEQLAQTGECDPEEIYQAAHQLEDRIQDFVRRVEQRKILLDMSVSFHTHVKEVSFRGKDGKAPPGRALGLLGRNEGGCDVRKGTRGGRRGHVAHGWWWWGPSWPCGLAFVTRAHTCHLSGRRLPGADLMDPGGLLHTWALHWPHSRLDGVDPPPWMRVERSRPCFLLAPSPGPAPQHRQGLPFQFLFAPPPPRRDSAISSNKTPHNSSISHIETVLQQLDEAQAQMEELFQERKIKLELFLQLRIFERDAIDIISDLESWNDELSQQMNDFDTEDLTIAEQRLQHHADKALTMNNLTFDVIHQGQDLLQYVNEVQASGVELLCDRDVDMATRVQDLLEFLHEKQQELDLAAEQHRKHLEQCVQLRHLQAEVKQVLGWIRNGESMLNAGLIAASSLQEAEQLQREHEQFQHAIEKTHQSALQVQQKAEAMLQANHYDMDMIRDCAEKVASHWQQLMLKMEDRLKLVNASVAFYKTSEQVCSVLESLEQEYKREEDWCGGADKLGPNSETDHVTPMISKHLEQKEAFLKACTLARRNADVFLKYLHRNSVNMPGMVTHIKAPEQQVKSECARARLAGQPTARSRASSPGLRFIFKNCFWRMTVSPAAQLGWALVCTVTAHVQEIPSVWDTLVLVAPAGSRVRDEALGFQLELPRKVLKSLDVNVSVQQFQVSDLMHAVSVLLRNDVHCTFTALEWIHDSGEFYLSTHTSTGSSIQHTQELLKEHEDFQITAKQTKERVKLLIQLADGFCEKGHAHAAEIKKCVTAVDKRYRDFSLRMEKYRTSLEKALGISSDSNKSSKSLQLDIVPASIPGSEVKLRDAAHELNEEKRKSARRKEFIMAELIQTEKAYVRDLRECMDTYLWEMTSGVEEIPPGIVNKELIIFGNMQEIYEFHNNIFLKELEKYEQLPEDVGHCFVTWADKFQMYVTYCKNKPDSTQLILEHAGSYFDEIQQRHGLANSISSYLIKPVQRITKYQLLLKELLTCCEEGKGEIKDGLEVMLSVPKRANDAMHLSMLEGFDENIESQGELILQESFQVWDPKTLIRKGRERHLFLFEMSLVFSKEVKDSSGRSKYLYKSKLFTSELGVTEHVEGDPCKFALWVGRTPTSDNKIVLKASSIENKQDWIKHIREVIQERTIHLKGALKEPIHIPKTAPATRQKGRRDGEDLDSQGDGSSQPDTISIASRTSQNTLDSDKLSGGCELTVVIHDFTACNSTELTIRRGQTVEVLERPHDKPDWCLVRTTDRSPAAEGLVPCGSLCIAHSRSSMEMEGIFNHKDSLSVSSNDASPPASVASLQPHMVGAQSSPGPKRPGNTLRKWLTSPVRRLSSGKADGHVKKLAHKHKKSREVRKSADAGSQKDSDDSAATPQDETVEERGRNEGLSSGTLSKSSSSGMQSCGEEEGEEGADAVPLPPPMAIQQHSLLQPDSQDDKASSRLLVRPTSSETPSAAELVSAIEELVKSKMALEDRPSSLLVDQGDSSSPSFNPSDNSLLSSSSPIDEMEERKSSSLKRRHYVLQELVETERDYVRDLGCVVEGYMALMKEDGVPDDMKGKDKIVFGNIHQIYDWHRDFFLGELEKCLEDPEKLGSLFVKHERRLHMYIVYCQNKPKSEHIVSEYIDTFFEDLKQRLGHRLQLTDLLIKPVQRITKYQLLLKDFLKYSKKASLDTSELERAVEVMCVVPKRCNDMMNVGRLQGFDGKIVAQGKLLLQDTFLVTDQDTGLLPRCKERRVFLFEQIVIFSEPLDKKKGFSMPGFLFKNSIKVSCLCLEENVENDPCKFALTSRTGDVVETFILHSSSPSVRQTWIHEINQILENQRNFLNALTSPIEYQRNHSGGGGSGGAAAPPRRPSAGPPGRAPPSSEPDGPERDTEPIPKMKVLESPRKSSGGLLATGRSRQGGTAERPGPPATGQGQARGPLAPALTSGRRRRVPLSVRRPGSFTFPGDSDSLQRQARRHAAPGKDADRMSTCSSASEQSVQSTQSNGGLMNPIRNTSLKACDYPYIASREILIVRYSISESSSGSNISTMLVTHDYTAVKEDEINVYQGEVVQILASNQQNMFLVFRAATDQCPAAEGWIPGFVLGHTSAVIMENPDGTLKKSTSWHTALRLRKKSEKKDKDGKREGKLENGYRKSREGLSNKVSVKLLNPNYIYDVPPEFVIPLSEVTCEAGETVVLRCRVCGRPKASITWKGPEHNTLNNDGHYSISYSDLGEAALKIVGVAAEDDGVYTCIAVNDMGSASSSASLRVLGPGSDGIMVTWKDNFDCFYSEVAELGSPLLVGLLDTFETPTSYVLVLEMADQGRLLDCVVRWGNLTEGKIRAYLGEVLEAVRYLHNCRIAHLDLKPENILVDQSSAKPTIKLADFGDAVQLNTTYHIHPLLGNPEFAAPEIILGNPVSLTSDTWSVGVLAYVLLSGVSPFLDDSVEETCLNICRLDFSFPEDYFQGVSQRAKDFVCFLLHEDPAKRPSAASALQERWLQAGHGHGKGAGVLDTSRLTSFIARRKHQNDIGPIRSMKSFLQSRLLPRV</sequence>
<feature type="compositionally biased region" description="Basic and acidic residues" evidence="20">
    <location>
        <begin position="1917"/>
        <end position="1930"/>
    </location>
</feature>
<dbReference type="PROSITE" id="PS50835">
    <property type="entry name" value="IG_LIKE"/>
    <property type="match status" value="1"/>
</dbReference>
<dbReference type="SUPFAM" id="SSF48726">
    <property type="entry name" value="Immunoglobulin"/>
    <property type="match status" value="1"/>
</dbReference>
<dbReference type="Gene3D" id="2.60.40.10">
    <property type="entry name" value="Immunoglobulins"/>
    <property type="match status" value="1"/>
</dbReference>
<evidence type="ECO:0000313" key="27">
    <source>
        <dbReference type="Proteomes" id="UP000515208"/>
    </source>
</evidence>
<dbReference type="InterPro" id="IPR001849">
    <property type="entry name" value="PH_domain"/>
</dbReference>
<dbReference type="InterPro" id="IPR011993">
    <property type="entry name" value="PH-like_dom_sf"/>
</dbReference>
<evidence type="ECO:0000256" key="4">
    <source>
        <dbReference type="ARBA" id="ARBA00022443"/>
    </source>
</evidence>
<evidence type="ECO:0000259" key="21">
    <source>
        <dbReference type="PROSITE" id="PS50002"/>
    </source>
</evidence>
<evidence type="ECO:0000256" key="20">
    <source>
        <dbReference type="SAM" id="MobiDB-lite"/>
    </source>
</evidence>
<dbReference type="FunFam" id="1.20.58.60:FF:000034">
    <property type="entry name" value="kalirin isoform X2"/>
    <property type="match status" value="1"/>
</dbReference>
<evidence type="ECO:0000256" key="12">
    <source>
        <dbReference type="ARBA" id="ARBA00022777"/>
    </source>
</evidence>
<feature type="domain" description="Protein kinase" evidence="24">
    <location>
        <begin position="2772"/>
        <end position="3044"/>
    </location>
</feature>
<keyword evidence="27" id="KW-1185">Reference proteome</keyword>
<dbReference type="PANTHER" id="PTHR22826:SF106">
    <property type="entry name" value="TRIO, ISOFORM A"/>
    <property type="match status" value="1"/>
</dbReference>
<feature type="compositionally biased region" description="Polar residues" evidence="20">
    <location>
        <begin position="2535"/>
        <end position="2553"/>
    </location>
</feature>
<feature type="coiled-coil region" evidence="19">
    <location>
        <begin position="783"/>
        <end position="810"/>
    </location>
</feature>
<dbReference type="GO" id="GO:0004674">
    <property type="term" value="F:protein serine/threonine kinase activity"/>
    <property type="evidence" value="ECO:0007669"/>
    <property type="project" value="UniProtKB-KW"/>
</dbReference>
<dbReference type="InterPro" id="IPR008271">
    <property type="entry name" value="Ser/Thr_kinase_AS"/>
</dbReference>
<dbReference type="InterPro" id="IPR003598">
    <property type="entry name" value="Ig_sub2"/>
</dbReference>
<dbReference type="EC" id="2.7.11.1" evidence="3"/>
<feature type="domain" description="SH3" evidence="21">
    <location>
        <begin position="2590"/>
        <end position="2655"/>
    </location>
</feature>
<dbReference type="Pfam" id="PF22697">
    <property type="entry name" value="SOS1_NGEF_PH"/>
    <property type="match status" value="2"/>
</dbReference>
<proteinExistence type="inferred from homology"/>
<dbReference type="Pfam" id="PF00069">
    <property type="entry name" value="Pkinase"/>
    <property type="match status" value="1"/>
</dbReference>
<dbReference type="FunFam" id="1.20.900.10:FF:000008">
    <property type="entry name" value="rho guanine nucleotide exchange factor 25"/>
    <property type="match status" value="1"/>
</dbReference>
<keyword evidence="9" id="KW-0808">Transferase</keyword>
<feature type="compositionally biased region" description="Pro residues" evidence="20">
    <location>
        <begin position="2414"/>
        <end position="2429"/>
    </location>
</feature>
<dbReference type="InterPro" id="IPR000719">
    <property type="entry name" value="Prot_kinase_dom"/>
</dbReference>
<dbReference type="InterPro" id="IPR013098">
    <property type="entry name" value="Ig_I-set"/>
</dbReference>
<feature type="compositionally biased region" description="Polar residues" evidence="20">
    <location>
        <begin position="1740"/>
        <end position="1760"/>
    </location>
</feature>
<dbReference type="FunFam" id="2.60.40.10:FF:000368">
    <property type="entry name" value="kalirin isoform X1"/>
    <property type="match status" value="1"/>
</dbReference>
<dbReference type="InterPro" id="IPR055251">
    <property type="entry name" value="SOS1_NGEF_PH"/>
</dbReference>